<evidence type="ECO:0000313" key="2">
    <source>
        <dbReference type="Proteomes" id="UP000003460"/>
    </source>
</evidence>
<dbReference type="HOGENOM" id="CLU_3314917_0_0_10"/>
<dbReference type="AlphaFoldDB" id="C9LH74"/>
<sequence>MLTLGVNATTNKGFNDNPVGLVFQKHADSYTQQTLKDQP</sequence>
<protein>
    <submittedName>
        <fullName evidence="1">Uncharacterized protein</fullName>
    </submittedName>
</protein>
<keyword evidence="2" id="KW-1185">Reference proteome</keyword>
<gene>
    <name evidence="1" type="ORF">GCWU000325_01575</name>
</gene>
<reference evidence="1" key="1">
    <citation type="submission" date="2009-09" db="EMBL/GenBank/DDBJ databases">
        <authorList>
            <person name="Weinstock G."/>
            <person name="Sodergren E."/>
            <person name="Clifton S."/>
            <person name="Fulton L."/>
            <person name="Fulton B."/>
            <person name="Courtney L."/>
            <person name="Fronick C."/>
            <person name="Harrison M."/>
            <person name="Strong C."/>
            <person name="Farmer C."/>
            <person name="Delahaunty K."/>
            <person name="Markovic C."/>
            <person name="Hall O."/>
            <person name="Minx P."/>
            <person name="Tomlinson C."/>
            <person name="Mitreva M."/>
            <person name="Nelson J."/>
            <person name="Hou S."/>
            <person name="Wollam A."/>
            <person name="Pepin K.H."/>
            <person name="Johnson M."/>
            <person name="Bhonagiri V."/>
            <person name="Nash W.E."/>
            <person name="Warren W."/>
            <person name="Chinwalla A."/>
            <person name="Mardis E.R."/>
            <person name="Wilson R.K."/>
        </authorList>
    </citation>
    <scope>NUCLEOTIDE SEQUENCE [LARGE SCALE GENOMIC DNA]</scope>
    <source>
        <strain evidence="1">ATCC 51259</strain>
    </source>
</reference>
<organism evidence="1 2">
    <name type="scientific">Alloprevotella tannerae ATCC 51259</name>
    <dbReference type="NCBI Taxonomy" id="626522"/>
    <lineage>
        <taxon>Bacteria</taxon>
        <taxon>Pseudomonadati</taxon>
        <taxon>Bacteroidota</taxon>
        <taxon>Bacteroidia</taxon>
        <taxon>Bacteroidales</taxon>
        <taxon>Prevotellaceae</taxon>
        <taxon>Alloprevotella</taxon>
    </lineage>
</organism>
<dbReference type="EMBL" id="ACIJ02000018">
    <property type="protein sequence ID" value="EEX72032.1"/>
    <property type="molecule type" value="Genomic_DNA"/>
</dbReference>
<proteinExistence type="predicted"/>
<dbReference type="Proteomes" id="UP000003460">
    <property type="component" value="Unassembled WGS sequence"/>
</dbReference>
<comment type="caution">
    <text evidence="1">The sequence shown here is derived from an EMBL/GenBank/DDBJ whole genome shotgun (WGS) entry which is preliminary data.</text>
</comment>
<evidence type="ECO:0000313" key="1">
    <source>
        <dbReference type="EMBL" id="EEX72032.1"/>
    </source>
</evidence>
<name>C9LH74_9BACT</name>
<accession>C9LH74</accession>